<dbReference type="SMART" id="SM01411">
    <property type="entry name" value="Ephrin_rec_like"/>
    <property type="match status" value="2"/>
</dbReference>
<dbReference type="Gene3D" id="3.40.190.100">
    <property type="entry name" value="Glycine betaine-binding periplasmic protein, domain 2"/>
    <property type="match status" value="1"/>
</dbReference>
<dbReference type="EMBL" id="CAXAMN010001292">
    <property type="protein sequence ID" value="CAK8993647.1"/>
    <property type="molecule type" value="Genomic_DNA"/>
</dbReference>
<dbReference type="PANTHER" id="PTHR46967:SF2">
    <property type="entry name" value="SUSHI, VON WILLEBRAND FACTOR TYPE A, EGF AND PENTRAXIN DOMAIN-CONTAINING PROTEIN 1-LIKE"/>
    <property type="match status" value="1"/>
</dbReference>
<protein>
    <submittedName>
        <fullName evidence="1">Uncharacterized protein</fullName>
    </submittedName>
</protein>
<dbReference type="Gene3D" id="2.10.50.10">
    <property type="entry name" value="Tumor Necrosis Factor Receptor, subunit A, domain 2"/>
    <property type="match status" value="2"/>
</dbReference>
<evidence type="ECO:0000313" key="2">
    <source>
        <dbReference type="Proteomes" id="UP001642484"/>
    </source>
</evidence>
<dbReference type="Pfam" id="PF07699">
    <property type="entry name" value="Ephrin_rec_like"/>
    <property type="match status" value="1"/>
</dbReference>
<reference evidence="1 2" key="1">
    <citation type="submission" date="2024-02" db="EMBL/GenBank/DDBJ databases">
        <authorList>
            <person name="Chen Y."/>
            <person name="Shah S."/>
            <person name="Dougan E. K."/>
            <person name="Thang M."/>
            <person name="Chan C."/>
        </authorList>
    </citation>
    <scope>NUCLEOTIDE SEQUENCE [LARGE SCALE GENOMIC DNA]</scope>
</reference>
<proteinExistence type="predicted"/>
<dbReference type="CDD" id="cd00185">
    <property type="entry name" value="TNFRSF"/>
    <property type="match status" value="1"/>
</dbReference>
<evidence type="ECO:0000313" key="1">
    <source>
        <dbReference type="EMBL" id="CAK8993647.1"/>
    </source>
</evidence>
<keyword evidence="2" id="KW-1185">Reference proteome</keyword>
<dbReference type="InterPro" id="IPR009030">
    <property type="entry name" value="Growth_fac_rcpt_cys_sf"/>
</dbReference>
<accession>A0ABP0HVE3</accession>
<dbReference type="SUPFAM" id="SSF53850">
    <property type="entry name" value="Periplasmic binding protein-like II"/>
    <property type="match status" value="1"/>
</dbReference>
<dbReference type="PANTHER" id="PTHR46967">
    <property type="entry name" value="INSULIN-LIKE GROWTH FACTOR BINDING PROTEIN,N-TERMINAL"/>
    <property type="match status" value="1"/>
</dbReference>
<dbReference type="InterPro" id="IPR011641">
    <property type="entry name" value="Tyr-kin_ephrin_A/B_rcpt-like"/>
</dbReference>
<gene>
    <name evidence="1" type="ORF">CCMP2556_LOCUS3324</name>
</gene>
<name>A0ABP0HVE3_9DINO</name>
<dbReference type="Proteomes" id="UP001642484">
    <property type="component" value="Unassembled WGS sequence"/>
</dbReference>
<dbReference type="Gene3D" id="3.40.190.10">
    <property type="entry name" value="Periplasmic binding protein-like II"/>
    <property type="match status" value="1"/>
</dbReference>
<sequence length="1186" mass="130412">MLTGEVGKYWLFTQSFTNMCSVKCLRRVLLWCLLSNWISGKDLVASTVASSLCLPSGLNPEFRKNLSKAGESYPVGVVLADWSSAHVTSAVFEILIEEVLGYNIYVDPRSPASTLDGIYALIGCTTFMNAVDRGCTDRNAKLHMMSESWWQYYAGYYALAEEFHGEIPIEAGGMGYTGSDGVYVPKAILVEAENETGLALEYYKSYHPQWFKPWVYFGNVSDVDTSMVLPCHLVGHFTHNASTFVYWSKTGDDGGVTIVNNSYKVFCADGFFWRAAACRSSPWKCILFITAGDGWGARAVMDKATFLSMPLAIAVANSAVNYVTIPHFYKSLIYWWTPDATFMDLNPTKLVFPPYNAYEWNERQVYTTAGEETPSSKLISHDLEFLAPDIVKLLGSGTFDINAVNSMMAEQKGSGLSRKKVACNWLKANEERWRPWIPVETACSLGFGLYDETKDRFATLRAGATTCRACLPGTYSMKIVDSVGVTYVCEACPPGQQQRGAGAVVCEPCPLGTSKGYQSIENCAPCQAGKYQDQEGTLMCKDCPNSTTTVLLGVTMLSDCVCKEGTMDVNDAGQSTFAVSKECVECTEGIRCPDGATLKGLQVGQNVTGFSGPAILEGYFSWSKEPLSIYKCPEPFCPGGRPGTCQGGRLGPTCSECAAGMYWANDQCTVCEVPLKVTWFVAIVAAFVLMIAAYYGTDPRYRARATVKECMSIGTDLMLAFVQNLGILSAVQVPWPGELRVLFEFSSIFVLNLKAMGFNCASHGDMQQYVLCAGVFLAVTGTLPTLGALSHFLPSLKRRDLSWNFYKTICVTGKFLQSGFTTLCNIGMVPFMCFLHPNGTHSILKYPNTFCNSSEHWAMQIGGTVVLLLAMTHFIVCAWACHQAPVWSRSTPHRLVGIGFLLANYRPSTWWFGLTLLIRGPLLSFPAVVATNSPGINLTMMFFVLQISFALQLYFLPWKAPILNIVDATATSLFLMLLAISLHLEDANRSLVVLELVGVGVYYVSIGVIACVWFVSLALLAWQRCFAARREPKIVNLGALPDANDVLSAIELVTMSLAQKTDKQKEFLLKKMSFEISAYDLRIVGQALDILFDDCELRPVSQSAAGATARLAAKRMSQMTRRSITYLRPSLQKELEEEAQEVHADTRIVGAAGALEEQPEGVDAEVEVRQVHSFNSSISSFRDDAL</sequence>
<comment type="caution">
    <text evidence="1">The sequence shown here is derived from an EMBL/GenBank/DDBJ whole genome shotgun (WGS) entry which is preliminary data.</text>
</comment>
<organism evidence="1 2">
    <name type="scientific">Durusdinium trenchii</name>
    <dbReference type="NCBI Taxonomy" id="1381693"/>
    <lineage>
        <taxon>Eukaryota</taxon>
        <taxon>Sar</taxon>
        <taxon>Alveolata</taxon>
        <taxon>Dinophyceae</taxon>
        <taxon>Suessiales</taxon>
        <taxon>Symbiodiniaceae</taxon>
        <taxon>Durusdinium</taxon>
    </lineage>
</organism>
<dbReference type="SUPFAM" id="SSF57184">
    <property type="entry name" value="Growth factor receptor domain"/>
    <property type="match status" value="1"/>
</dbReference>